<keyword evidence="3" id="KW-1185">Reference proteome</keyword>
<protein>
    <submittedName>
        <fullName evidence="2">Uncharacterized protein</fullName>
    </submittedName>
</protein>
<proteinExistence type="predicted"/>
<evidence type="ECO:0000256" key="1">
    <source>
        <dbReference type="SAM" id="MobiDB-lite"/>
    </source>
</evidence>
<accession>A0ABT7P6A4</accession>
<gene>
    <name evidence="2" type="ORF">QRB35_22115</name>
</gene>
<feature type="region of interest" description="Disordered" evidence="1">
    <location>
        <begin position="124"/>
        <end position="143"/>
    </location>
</feature>
<reference evidence="2" key="1">
    <citation type="submission" date="2023-06" db="EMBL/GenBank/DDBJ databases">
        <title>Itaconate inhibition of nontuberculous mycobacteria.</title>
        <authorList>
            <person name="Breen P."/>
            <person name="Zimbric M."/>
            <person name="Caverly L."/>
        </authorList>
    </citation>
    <scope>NUCLEOTIDE SEQUENCE</scope>
    <source>
        <strain evidence="2">FLAC1071</strain>
    </source>
</reference>
<dbReference type="EMBL" id="JASZZX010000025">
    <property type="protein sequence ID" value="MDM3928710.1"/>
    <property type="molecule type" value="Genomic_DNA"/>
</dbReference>
<organism evidence="2 3">
    <name type="scientific">Mycobacterium intracellulare subsp. chimaera</name>
    <dbReference type="NCBI Taxonomy" id="222805"/>
    <lineage>
        <taxon>Bacteria</taxon>
        <taxon>Bacillati</taxon>
        <taxon>Actinomycetota</taxon>
        <taxon>Actinomycetes</taxon>
        <taxon>Mycobacteriales</taxon>
        <taxon>Mycobacteriaceae</taxon>
        <taxon>Mycobacterium</taxon>
        <taxon>Mycobacterium avium complex (MAC)</taxon>
    </lineage>
</organism>
<dbReference type="RefSeq" id="WP_289115214.1">
    <property type="nucleotide sequence ID" value="NZ_JASZZX010000025.1"/>
</dbReference>
<comment type="caution">
    <text evidence="2">The sequence shown here is derived from an EMBL/GenBank/DDBJ whole genome shotgun (WGS) entry which is preliminary data.</text>
</comment>
<sequence>MTVGIERHARGGKPTMAIPVFFTAELMPFQDMAGNAVDEAIAALSGELKSFFTDKADFIINEGSGSVVGLTYDASAENPELAVVIATLAAGFRGISEQEALSIAQTFKSATFPHVTASTDQASIVTHPTGKGDAAPAPASSDA</sequence>
<dbReference type="Proteomes" id="UP001529272">
    <property type="component" value="Unassembled WGS sequence"/>
</dbReference>
<name>A0ABT7P6A4_MYCIT</name>
<evidence type="ECO:0000313" key="3">
    <source>
        <dbReference type="Proteomes" id="UP001529272"/>
    </source>
</evidence>
<evidence type="ECO:0000313" key="2">
    <source>
        <dbReference type="EMBL" id="MDM3928710.1"/>
    </source>
</evidence>
<feature type="compositionally biased region" description="Low complexity" evidence="1">
    <location>
        <begin position="133"/>
        <end position="143"/>
    </location>
</feature>
<reference evidence="2" key="2">
    <citation type="submission" date="2023-06" db="EMBL/GenBank/DDBJ databases">
        <authorList>
            <person name="Spilker T."/>
        </authorList>
    </citation>
    <scope>NUCLEOTIDE SEQUENCE</scope>
    <source>
        <strain evidence="2">FLAC1071</strain>
    </source>
</reference>